<dbReference type="AlphaFoldDB" id="A0A1H1CPK5"/>
<accession>A0A1H1CPK5</accession>
<reference evidence="1 2" key="1">
    <citation type="submission" date="2016-10" db="EMBL/GenBank/DDBJ databases">
        <authorList>
            <person name="de Groot N.N."/>
        </authorList>
    </citation>
    <scope>NUCLEOTIDE SEQUENCE [LARGE SCALE GENOMIC DNA]</scope>
    <source>
        <strain evidence="1 2">DSM 20117</strain>
    </source>
</reference>
<dbReference type="EMBL" id="FNKH01000002">
    <property type="protein sequence ID" value="SDQ66144.1"/>
    <property type="molecule type" value="Genomic_DNA"/>
</dbReference>
<proteinExistence type="predicted"/>
<dbReference type="RefSeq" id="WP_158300441.1">
    <property type="nucleotide sequence ID" value="NZ_CP018863.1"/>
</dbReference>
<name>A0A1H1CPK5_9MICC</name>
<gene>
    <name evidence="1" type="ORF">SAMN04489742_2028</name>
</gene>
<sequence length="47" mass="5211">MDRDRTCELEGQTSINELLGEPVGVAPIQLVLPIYVQLGPGEFRRLS</sequence>
<evidence type="ECO:0000313" key="2">
    <source>
        <dbReference type="Proteomes" id="UP000181917"/>
    </source>
</evidence>
<organism evidence="1 2">
    <name type="scientific">Crystallibacter crystallopoietes</name>
    <dbReference type="NCBI Taxonomy" id="37928"/>
    <lineage>
        <taxon>Bacteria</taxon>
        <taxon>Bacillati</taxon>
        <taxon>Actinomycetota</taxon>
        <taxon>Actinomycetes</taxon>
        <taxon>Micrococcales</taxon>
        <taxon>Micrococcaceae</taxon>
        <taxon>Crystallibacter</taxon>
    </lineage>
</organism>
<dbReference type="Proteomes" id="UP000181917">
    <property type="component" value="Unassembled WGS sequence"/>
</dbReference>
<evidence type="ECO:0000313" key="1">
    <source>
        <dbReference type="EMBL" id="SDQ66144.1"/>
    </source>
</evidence>
<protein>
    <submittedName>
        <fullName evidence="1">Uncharacterized protein</fullName>
    </submittedName>
</protein>
<keyword evidence="2" id="KW-1185">Reference proteome</keyword>